<dbReference type="SUPFAM" id="SSF48403">
    <property type="entry name" value="Ankyrin repeat"/>
    <property type="match status" value="1"/>
</dbReference>
<keyword evidence="1" id="KW-0040">ANK repeat</keyword>
<evidence type="ECO:0000313" key="2">
    <source>
        <dbReference type="EMBL" id="CRK27865.1"/>
    </source>
</evidence>
<proteinExistence type="predicted"/>
<dbReference type="InterPro" id="IPR036770">
    <property type="entry name" value="Ankyrin_rpt-contain_sf"/>
</dbReference>
<gene>
    <name evidence="2" type="ORF">BN1708_004526</name>
</gene>
<dbReference type="PROSITE" id="PS50297">
    <property type="entry name" value="ANK_REP_REGION"/>
    <property type="match status" value="1"/>
</dbReference>
<feature type="repeat" description="ANK" evidence="1">
    <location>
        <begin position="248"/>
        <end position="280"/>
    </location>
</feature>
<accession>A0A0G4M210</accession>
<dbReference type="Gene3D" id="1.25.40.20">
    <property type="entry name" value="Ankyrin repeat-containing domain"/>
    <property type="match status" value="1"/>
</dbReference>
<dbReference type="PANTHER" id="PTHR24118">
    <property type="entry name" value="POTE ANKYRIN DOMAIN"/>
    <property type="match status" value="1"/>
</dbReference>
<sequence length="296" mass="31816">MELISIHNDLNAAQGQGHETFETLHGVLTRVLAGIEHISHQQTSLETTIANTLEPQTREFISAGHAEEPSASGTSSPSAAANFSIWVSYRNDSCKRSCRPPLVHGSLLRSILLRNCDEARRILIDNPEAAFSQVPDTGDTALHLIQAKPRYFDSCFVTLLIRSGCDVQQENDLGITSGSIIAATMLLRQSATAISLAISEVFPIATLIDNLDLSRITKIILGIQQGDLQSALANLPPWDSLVSGLDGAGCTPLHSAAVSNHKEAIELLVRHGIDVNIPNIYGKTALEASMSRIEPG</sequence>
<keyword evidence="3" id="KW-1185">Reference proteome</keyword>
<dbReference type="EMBL" id="CVQH01020529">
    <property type="protein sequence ID" value="CRK27865.1"/>
    <property type="molecule type" value="Genomic_DNA"/>
</dbReference>
<dbReference type="PANTHER" id="PTHR24118:SF99">
    <property type="entry name" value="POTE ANKYRIN DOMAIN FAMILY MEMBER 3C-RELATED"/>
    <property type="match status" value="1"/>
</dbReference>
<dbReference type="Proteomes" id="UP000044602">
    <property type="component" value="Unassembled WGS sequence"/>
</dbReference>
<organism evidence="2 3">
    <name type="scientific">Verticillium longisporum</name>
    <name type="common">Verticillium dahliae var. longisporum</name>
    <dbReference type="NCBI Taxonomy" id="100787"/>
    <lineage>
        <taxon>Eukaryota</taxon>
        <taxon>Fungi</taxon>
        <taxon>Dikarya</taxon>
        <taxon>Ascomycota</taxon>
        <taxon>Pezizomycotina</taxon>
        <taxon>Sordariomycetes</taxon>
        <taxon>Hypocreomycetidae</taxon>
        <taxon>Glomerellales</taxon>
        <taxon>Plectosphaerellaceae</taxon>
        <taxon>Verticillium</taxon>
    </lineage>
</organism>
<dbReference type="InterPro" id="IPR002110">
    <property type="entry name" value="Ankyrin_rpt"/>
</dbReference>
<reference evidence="2 3" key="1">
    <citation type="submission" date="2015-05" db="EMBL/GenBank/DDBJ databases">
        <authorList>
            <person name="Wang D.B."/>
            <person name="Wang M."/>
        </authorList>
    </citation>
    <scope>NUCLEOTIDE SEQUENCE [LARGE SCALE GENOMIC DNA]</scope>
    <source>
        <strain evidence="2">VL1</strain>
    </source>
</reference>
<evidence type="ECO:0000313" key="3">
    <source>
        <dbReference type="Proteomes" id="UP000044602"/>
    </source>
</evidence>
<dbReference type="PROSITE" id="PS50088">
    <property type="entry name" value="ANK_REPEAT"/>
    <property type="match status" value="1"/>
</dbReference>
<dbReference type="SMART" id="SM00248">
    <property type="entry name" value="ANK"/>
    <property type="match status" value="1"/>
</dbReference>
<protein>
    <submittedName>
        <fullName evidence="2">Uncharacterized protein</fullName>
    </submittedName>
</protein>
<name>A0A0G4M210_VERLO</name>
<evidence type="ECO:0000256" key="1">
    <source>
        <dbReference type="PROSITE-ProRule" id="PRU00023"/>
    </source>
</evidence>
<dbReference type="Pfam" id="PF00023">
    <property type="entry name" value="Ank"/>
    <property type="match status" value="1"/>
</dbReference>
<dbReference type="AlphaFoldDB" id="A0A0G4M210"/>